<keyword evidence="1" id="KW-0732">Signal</keyword>
<feature type="signal peptide" evidence="1">
    <location>
        <begin position="1"/>
        <end position="33"/>
    </location>
</feature>
<protein>
    <submittedName>
        <fullName evidence="2">TIGR03118 family protein</fullName>
    </submittedName>
</protein>
<proteinExistence type="predicted"/>
<dbReference type="SUPFAM" id="SSF101908">
    <property type="entry name" value="Putative isomerase YbhE"/>
    <property type="match status" value="1"/>
</dbReference>
<name>A0ABP8XJW6_9MICO</name>
<sequence>MTRIARRPSPLLALGASLGAAVGLLALSAPAGATDFSAYHQVNLVSDVPGMAKVTDPHLVNAWGASYLGASPLWVSDNGADVTTLYSGGVDGSPQTVVPLVVSIPGGAPTGQVSNATTSFVVHDSAGNAAPARFLFVGETGHLSGWSPAVGGTGAPPSTHAVDAVVTPGAVDKGMAMGQASNGPRLYVADFSAGVVDVYNGDFQRVVTKGNFKDARLPHGFAPFNVMVSGDKVYVAYAKQDSAHVDEVAGPGLGRVDVFTLDGALVRRDANHGVLDAPWGLTIAPTGFGRFSGDLLVGNFGDGRIHAFDPATLQLEGTLRGPGGKAITIDGLWALLPGNGTEGSTHDVLFTAGPQDEAHGLLGLLHAGR</sequence>
<reference evidence="3" key="1">
    <citation type="journal article" date="2019" name="Int. J. Syst. Evol. Microbiol.">
        <title>The Global Catalogue of Microorganisms (GCM) 10K type strain sequencing project: providing services to taxonomists for standard genome sequencing and annotation.</title>
        <authorList>
            <consortium name="The Broad Institute Genomics Platform"/>
            <consortium name="The Broad Institute Genome Sequencing Center for Infectious Disease"/>
            <person name="Wu L."/>
            <person name="Ma J."/>
        </authorList>
    </citation>
    <scope>NUCLEOTIDE SEQUENCE [LARGE SCALE GENOMIC DNA]</scope>
    <source>
        <strain evidence="3">JCM 18961</strain>
    </source>
</reference>
<evidence type="ECO:0000313" key="2">
    <source>
        <dbReference type="EMBL" id="GAA4709644.1"/>
    </source>
</evidence>
<dbReference type="RefSeq" id="WP_345500538.1">
    <property type="nucleotide sequence ID" value="NZ_BAABLO010000001.1"/>
</dbReference>
<dbReference type="InterPro" id="IPR015943">
    <property type="entry name" value="WD40/YVTN_repeat-like_dom_sf"/>
</dbReference>
<dbReference type="InterPro" id="IPR017549">
    <property type="entry name" value="APMV_L690"/>
</dbReference>
<keyword evidence="3" id="KW-1185">Reference proteome</keyword>
<feature type="chain" id="PRO_5045479678" evidence="1">
    <location>
        <begin position="34"/>
        <end position="369"/>
    </location>
</feature>
<comment type="caution">
    <text evidence="2">The sequence shown here is derived from an EMBL/GenBank/DDBJ whole genome shotgun (WGS) entry which is preliminary data.</text>
</comment>
<evidence type="ECO:0000256" key="1">
    <source>
        <dbReference type="SAM" id="SignalP"/>
    </source>
</evidence>
<dbReference type="NCBIfam" id="TIGR03118">
    <property type="entry name" value="PEPCTERM_chp_1"/>
    <property type="match status" value="1"/>
</dbReference>
<gene>
    <name evidence="2" type="ORF">GCM10025782_02090</name>
</gene>
<organism evidence="2 3">
    <name type="scientific">Pedococcus ginsenosidimutans</name>
    <dbReference type="NCBI Taxonomy" id="490570"/>
    <lineage>
        <taxon>Bacteria</taxon>
        <taxon>Bacillati</taxon>
        <taxon>Actinomycetota</taxon>
        <taxon>Actinomycetes</taxon>
        <taxon>Micrococcales</taxon>
        <taxon>Intrasporangiaceae</taxon>
        <taxon>Pedococcus</taxon>
    </lineage>
</organism>
<dbReference type="Gene3D" id="2.130.10.10">
    <property type="entry name" value="YVTN repeat-like/Quinoprotein amine dehydrogenase"/>
    <property type="match status" value="1"/>
</dbReference>
<evidence type="ECO:0000313" key="3">
    <source>
        <dbReference type="Proteomes" id="UP001500556"/>
    </source>
</evidence>
<dbReference type="EMBL" id="BAABLO010000001">
    <property type="protein sequence ID" value="GAA4709644.1"/>
    <property type="molecule type" value="Genomic_DNA"/>
</dbReference>
<dbReference type="Proteomes" id="UP001500556">
    <property type="component" value="Unassembled WGS sequence"/>
</dbReference>
<accession>A0ABP8XJW6</accession>